<reference evidence="2 3" key="1">
    <citation type="submission" date="2014-07" db="EMBL/GenBank/DDBJ databases">
        <title>Genome Sequencing of Dermacoccus nishinomiyaensis.</title>
        <authorList>
            <person name="Hong K.W."/>
            <person name="Chan K.G."/>
        </authorList>
    </citation>
    <scope>NUCLEOTIDE SEQUENCE [LARGE SCALE GENOMIC DNA]</scope>
    <source>
        <strain evidence="2 3">M25</strain>
    </source>
</reference>
<evidence type="ECO:0000313" key="3">
    <source>
        <dbReference type="Proteomes" id="UP000027986"/>
    </source>
</evidence>
<dbReference type="Proteomes" id="UP000027986">
    <property type="component" value="Chromosome"/>
</dbReference>
<sequence length="87" mass="8843">MIAALVLLGLGWHAGLLADTTMLVDAASSANRARTRGTCDVLVWFAGAGGGIDARFVAGAMTYATLCCLAGVAAVTLLAFVTRRKSA</sequence>
<keyword evidence="1" id="KW-0472">Membrane</keyword>
<name>A0A075JED2_9MICO</name>
<proteinExistence type="predicted"/>
<dbReference type="eggNOG" id="COG2814">
    <property type="taxonomic scope" value="Bacteria"/>
</dbReference>
<dbReference type="AlphaFoldDB" id="A0A075JED2"/>
<feature type="transmembrane region" description="Helical" evidence="1">
    <location>
        <begin position="56"/>
        <end position="81"/>
    </location>
</feature>
<dbReference type="KEGG" id="dni:HX89_04230"/>
<keyword evidence="1" id="KW-1133">Transmembrane helix</keyword>
<dbReference type="HOGENOM" id="CLU_2478201_0_0_11"/>
<gene>
    <name evidence="2" type="ORF">HX89_04230</name>
</gene>
<keyword evidence="3" id="KW-1185">Reference proteome</keyword>
<protein>
    <recommendedName>
        <fullName evidence="4">MFS transporter</fullName>
    </recommendedName>
</protein>
<evidence type="ECO:0008006" key="4">
    <source>
        <dbReference type="Google" id="ProtNLM"/>
    </source>
</evidence>
<dbReference type="GeneID" id="41840405"/>
<evidence type="ECO:0000313" key="2">
    <source>
        <dbReference type="EMBL" id="AIF40289.1"/>
    </source>
</evidence>
<evidence type="ECO:0000256" key="1">
    <source>
        <dbReference type="SAM" id="Phobius"/>
    </source>
</evidence>
<dbReference type="RefSeq" id="WP_038567203.1">
    <property type="nucleotide sequence ID" value="NZ_CP008889.1"/>
</dbReference>
<organism evidence="2 3">
    <name type="scientific">Dermacoccus nishinomiyaensis</name>
    <dbReference type="NCBI Taxonomy" id="1274"/>
    <lineage>
        <taxon>Bacteria</taxon>
        <taxon>Bacillati</taxon>
        <taxon>Actinomycetota</taxon>
        <taxon>Actinomycetes</taxon>
        <taxon>Micrococcales</taxon>
        <taxon>Dermacoccaceae</taxon>
        <taxon>Dermacoccus</taxon>
    </lineage>
</organism>
<accession>A0A075JED2</accession>
<dbReference type="EMBL" id="CP008889">
    <property type="protein sequence ID" value="AIF40289.1"/>
    <property type="molecule type" value="Genomic_DNA"/>
</dbReference>
<keyword evidence="1" id="KW-0812">Transmembrane</keyword>